<reference evidence="2" key="1">
    <citation type="submission" date="2014-12" db="EMBL/GenBank/DDBJ databases">
        <title>The draft genome of the Tatumella morbirosei type strain, LMG23360T isolated from pineapple rot.</title>
        <authorList>
            <person name="Smits T.H."/>
            <person name="Palmer M."/>
            <person name="Venter S.N."/>
            <person name="Duffy B."/>
            <person name="Steenkamp E.T."/>
            <person name="Chan W.Y."/>
            <person name="Coutinho T.A."/>
            <person name="Coetzee M.P."/>
            <person name="De Maayer P."/>
        </authorList>
    </citation>
    <scope>NUCLEOTIDE SEQUENCE [LARGE SCALE GENOMIC DNA]</scope>
    <source>
        <strain evidence="2">LMG 23360</strain>
    </source>
</reference>
<dbReference type="AlphaFoldDB" id="A0A095VGH3"/>
<sequence>MKVNEANLLKSGFSSLDIQKIKNNTKNYGGSMSDTIEDLANRFVIAMFVVVGCLAVFVLLVLFGSTESLFAGSVGLFCAIAVAIFVQPPMLAYKSWRYKKINRS</sequence>
<dbReference type="eggNOG" id="ENOG5033IIU">
    <property type="taxonomic scope" value="Bacteria"/>
</dbReference>
<organism evidence="2 3">
    <name type="scientific">Tatumella morbirosei</name>
    <dbReference type="NCBI Taxonomy" id="642227"/>
    <lineage>
        <taxon>Bacteria</taxon>
        <taxon>Pseudomonadati</taxon>
        <taxon>Pseudomonadota</taxon>
        <taxon>Gammaproteobacteria</taxon>
        <taxon>Enterobacterales</taxon>
        <taxon>Erwiniaceae</taxon>
        <taxon>Tatumella</taxon>
    </lineage>
</organism>
<name>A0A095VGH3_9GAMM</name>
<keyword evidence="1" id="KW-0812">Transmembrane</keyword>
<accession>A0A095VGH3</accession>
<dbReference type="RefSeq" id="WP_038020297.1">
    <property type="nucleotide sequence ID" value="NZ_JPKR02000002.1"/>
</dbReference>
<keyword evidence="3" id="KW-1185">Reference proteome</keyword>
<protein>
    <submittedName>
        <fullName evidence="2">Uncharacterized protein</fullName>
    </submittedName>
</protein>
<keyword evidence="1" id="KW-1133">Transmembrane helix</keyword>
<evidence type="ECO:0000256" key="1">
    <source>
        <dbReference type="SAM" id="Phobius"/>
    </source>
</evidence>
<dbReference type="Proteomes" id="UP000029577">
    <property type="component" value="Unassembled WGS sequence"/>
</dbReference>
<evidence type="ECO:0000313" key="3">
    <source>
        <dbReference type="Proteomes" id="UP000029577"/>
    </source>
</evidence>
<comment type="caution">
    <text evidence="2">The sequence shown here is derived from an EMBL/GenBank/DDBJ whole genome shotgun (WGS) entry which is preliminary data.</text>
</comment>
<keyword evidence="1" id="KW-0472">Membrane</keyword>
<gene>
    <name evidence="2" type="ORF">HA49_11020</name>
</gene>
<dbReference type="EMBL" id="JPKR02000002">
    <property type="protein sequence ID" value="KGD73765.1"/>
    <property type="molecule type" value="Genomic_DNA"/>
</dbReference>
<feature type="transmembrane region" description="Helical" evidence="1">
    <location>
        <begin position="69"/>
        <end position="93"/>
    </location>
</feature>
<dbReference type="OrthoDB" id="6614711at2"/>
<evidence type="ECO:0000313" key="2">
    <source>
        <dbReference type="EMBL" id="KGD73765.1"/>
    </source>
</evidence>
<feature type="transmembrane region" description="Helical" evidence="1">
    <location>
        <begin position="43"/>
        <end position="63"/>
    </location>
</feature>
<proteinExistence type="predicted"/>